<feature type="region of interest" description="Disordered" evidence="1">
    <location>
        <begin position="1"/>
        <end position="20"/>
    </location>
</feature>
<feature type="compositionally biased region" description="Basic residues" evidence="1">
    <location>
        <begin position="61"/>
        <end position="78"/>
    </location>
</feature>
<dbReference type="AlphaFoldDB" id="A0A6C0J2S8"/>
<feature type="region of interest" description="Disordered" evidence="1">
    <location>
        <begin position="59"/>
        <end position="78"/>
    </location>
</feature>
<organism evidence="2">
    <name type="scientific">viral metagenome</name>
    <dbReference type="NCBI Taxonomy" id="1070528"/>
    <lineage>
        <taxon>unclassified sequences</taxon>
        <taxon>metagenomes</taxon>
        <taxon>organismal metagenomes</taxon>
    </lineage>
</organism>
<sequence>MEPKDYLRKKQIRNVQSNREADVKGSIAYFEELKRNKQASMDHYDALKQLVNKHNDLLKVGKGKSRRRRHKRRHTRRS</sequence>
<reference evidence="2" key="1">
    <citation type="journal article" date="2020" name="Nature">
        <title>Giant virus diversity and host interactions through global metagenomics.</title>
        <authorList>
            <person name="Schulz F."/>
            <person name="Roux S."/>
            <person name="Paez-Espino D."/>
            <person name="Jungbluth S."/>
            <person name="Walsh D.A."/>
            <person name="Denef V.J."/>
            <person name="McMahon K.D."/>
            <person name="Konstantinidis K.T."/>
            <person name="Eloe-Fadrosh E.A."/>
            <person name="Kyrpides N.C."/>
            <person name="Woyke T."/>
        </authorList>
    </citation>
    <scope>NUCLEOTIDE SEQUENCE</scope>
    <source>
        <strain evidence="2">GVMAG-M-3300025778-1</strain>
    </source>
</reference>
<protein>
    <submittedName>
        <fullName evidence="2">Uncharacterized protein</fullName>
    </submittedName>
</protein>
<evidence type="ECO:0000256" key="1">
    <source>
        <dbReference type="SAM" id="MobiDB-lite"/>
    </source>
</evidence>
<evidence type="ECO:0000313" key="2">
    <source>
        <dbReference type="EMBL" id="QHT99968.1"/>
    </source>
</evidence>
<dbReference type="EMBL" id="MN740319">
    <property type="protein sequence ID" value="QHT99968.1"/>
    <property type="molecule type" value="Genomic_DNA"/>
</dbReference>
<proteinExistence type="predicted"/>
<accession>A0A6C0J2S8</accession>
<name>A0A6C0J2S8_9ZZZZ</name>